<keyword evidence="2 4" id="KW-0479">Metal-binding</keyword>
<proteinExistence type="predicted"/>
<dbReference type="GO" id="GO:0009055">
    <property type="term" value="F:electron transfer activity"/>
    <property type="evidence" value="ECO:0007669"/>
    <property type="project" value="InterPro"/>
</dbReference>
<feature type="domain" description="Cytochrome c" evidence="6">
    <location>
        <begin position="61"/>
        <end position="157"/>
    </location>
</feature>
<dbReference type="GO" id="GO:0020037">
    <property type="term" value="F:heme binding"/>
    <property type="evidence" value="ECO:0007669"/>
    <property type="project" value="InterPro"/>
</dbReference>
<dbReference type="Proteomes" id="UP000182945">
    <property type="component" value="Chromosome"/>
</dbReference>
<organism evidence="7 8">
    <name type="scientific">Virgibacillus halodenitrificans</name>
    <name type="common">Bacillus halodenitrificans</name>
    <dbReference type="NCBI Taxonomy" id="1482"/>
    <lineage>
        <taxon>Bacteria</taxon>
        <taxon>Bacillati</taxon>
        <taxon>Bacillota</taxon>
        <taxon>Bacilli</taxon>
        <taxon>Bacillales</taxon>
        <taxon>Bacillaceae</taxon>
        <taxon>Virgibacillus</taxon>
    </lineage>
</organism>
<dbReference type="EMBL" id="CP017962">
    <property type="protein sequence ID" value="APC47516.1"/>
    <property type="molecule type" value="Genomic_DNA"/>
</dbReference>
<dbReference type="Pfam" id="PF00034">
    <property type="entry name" value="Cytochrom_C"/>
    <property type="match status" value="1"/>
</dbReference>
<evidence type="ECO:0000256" key="1">
    <source>
        <dbReference type="ARBA" id="ARBA00022617"/>
    </source>
</evidence>
<dbReference type="RefSeq" id="WP_071648451.1">
    <property type="nucleotide sequence ID" value="NZ_CP017962.1"/>
</dbReference>
<dbReference type="GeneID" id="71513690"/>
<accession>A0AAC9NKH2</accession>
<evidence type="ECO:0000256" key="5">
    <source>
        <dbReference type="SAM" id="SignalP"/>
    </source>
</evidence>
<sequence>MLRSKSIYFLILIFLILTVACSDNENAEKQSNTSQKEAANEELAYNPPSMDDLNPDDPLTEYITYGQEVFNETNTILPDNVGNELSCMSCHADGGLSKASSMVGVTTQFPQYRPREGVVFTIEDRINGCMVRSMNGEKLDPESKEMRAMVSYLTYISEGIEVGEEIPWRMQNTMKEIPEPSVSSGEALYEEKNCLSCHATDGSGTGTNTGPALWGENSFNDGAGMSRMSKIAGYIQNNMPPGAAEPLTDQEAADIAAFILSHERPEWKGHDTDWPNGGRPTDIITKDRREKIREGTFDWSEIDNIIPAK</sequence>
<feature type="signal peptide" evidence="5">
    <location>
        <begin position="1"/>
        <end position="22"/>
    </location>
</feature>
<keyword evidence="3 4" id="KW-0408">Iron</keyword>
<evidence type="ECO:0000313" key="8">
    <source>
        <dbReference type="Proteomes" id="UP000182945"/>
    </source>
</evidence>
<dbReference type="InterPro" id="IPR036909">
    <property type="entry name" value="Cyt_c-like_dom_sf"/>
</dbReference>
<feature type="chain" id="PRO_5042131417" evidence="5">
    <location>
        <begin position="23"/>
        <end position="309"/>
    </location>
</feature>
<dbReference type="GO" id="GO:0046872">
    <property type="term" value="F:metal ion binding"/>
    <property type="evidence" value="ECO:0007669"/>
    <property type="project" value="UniProtKB-KW"/>
</dbReference>
<evidence type="ECO:0000313" key="7">
    <source>
        <dbReference type="EMBL" id="APC47516.1"/>
    </source>
</evidence>
<evidence type="ECO:0000256" key="3">
    <source>
        <dbReference type="ARBA" id="ARBA00023004"/>
    </source>
</evidence>
<feature type="domain" description="Cytochrome c" evidence="6">
    <location>
        <begin position="180"/>
        <end position="263"/>
    </location>
</feature>
<keyword evidence="5" id="KW-0732">Signal</keyword>
<dbReference type="SUPFAM" id="SSF46626">
    <property type="entry name" value="Cytochrome c"/>
    <property type="match status" value="2"/>
</dbReference>
<dbReference type="Gene3D" id="1.10.760.10">
    <property type="entry name" value="Cytochrome c-like domain"/>
    <property type="match status" value="2"/>
</dbReference>
<gene>
    <name evidence="7" type="ORF">BME96_04730</name>
</gene>
<dbReference type="Pfam" id="PF21342">
    <property type="entry name" value="SoxA-TsdA_cyt-c"/>
    <property type="match status" value="1"/>
</dbReference>
<evidence type="ECO:0000259" key="6">
    <source>
        <dbReference type="PROSITE" id="PS51007"/>
    </source>
</evidence>
<dbReference type="InterPro" id="IPR051459">
    <property type="entry name" value="Cytochrome_c-type_DH"/>
</dbReference>
<protein>
    <submittedName>
        <fullName evidence="7">C cytochrome</fullName>
    </submittedName>
</protein>
<evidence type="ECO:0000256" key="2">
    <source>
        <dbReference type="ARBA" id="ARBA00022723"/>
    </source>
</evidence>
<dbReference type="PANTHER" id="PTHR35008">
    <property type="entry name" value="BLL4482 PROTEIN-RELATED"/>
    <property type="match status" value="1"/>
</dbReference>
<dbReference type="PANTHER" id="PTHR35008:SF4">
    <property type="entry name" value="BLL4482 PROTEIN"/>
    <property type="match status" value="1"/>
</dbReference>
<dbReference type="KEGG" id="vhl:BME96_04730"/>
<dbReference type="PROSITE" id="PS51007">
    <property type="entry name" value="CYTC"/>
    <property type="match status" value="2"/>
</dbReference>
<dbReference type="PROSITE" id="PS51257">
    <property type="entry name" value="PROKAR_LIPOPROTEIN"/>
    <property type="match status" value="1"/>
</dbReference>
<name>A0AAC9NKH2_VIRHA</name>
<reference evidence="7 8" key="1">
    <citation type="submission" date="2016-11" db="EMBL/GenBank/DDBJ databases">
        <title>Complete genome sequencing of Virgibacillus halodenitrificans PDB-F2.</title>
        <authorList>
            <person name="Sun Z."/>
            <person name="Zhou Y."/>
            <person name="Li H."/>
        </authorList>
    </citation>
    <scope>NUCLEOTIDE SEQUENCE [LARGE SCALE GENOMIC DNA]</scope>
    <source>
        <strain evidence="7 8">PDB-F2</strain>
    </source>
</reference>
<evidence type="ECO:0000256" key="4">
    <source>
        <dbReference type="PROSITE-ProRule" id="PRU00433"/>
    </source>
</evidence>
<keyword evidence="1 4" id="KW-0349">Heme</keyword>
<dbReference type="InterPro" id="IPR009056">
    <property type="entry name" value="Cyt_c-like_dom"/>
</dbReference>
<dbReference type="AlphaFoldDB" id="A0AAC9NKH2"/>